<dbReference type="OrthoDB" id="48036at2759"/>
<sequence length="150" mass="17080">MKMDNMQQNQTCDTDKDTDINDIFDDILLGEEKVIEKAYEEGFKIGVSKGSAEGYHLGYHRGAELGAEIGFYTGIIERYLEYYKHIATSNQEKIVSALEKLKEILCNFPIHNTEEVDIIELANTIRANFKKVCAQCKIDASFPEKDNLSF</sequence>
<evidence type="ECO:0000313" key="2">
    <source>
        <dbReference type="Proteomes" id="UP001153737"/>
    </source>
</evidence>
<keyword evidence="2" id="KW-1185">Reference proteome</keyword>
<dbReference type="PANTHER" id="PTHR28532">
    <property type="entry name" value="GEO13458P1"/>
    <property type="match status" value="1"/>
</dbReference>
<dbReference type="Proteomes" id="UP001153737">
    <property type="component" value="Chromosome 12"/>
</dbReference>
<reference evidence="1" key="2">
    <citation type="submission" date="2022-10" db="EMBL/GenBank/DDBJ databases">
        <authorList>
            <consortium name="ENA_rothamsted_submissions"/>
            <consortium name="culmorum"/>
            <person name="King R."/>
        </authorList>
    </citation>
    <scope>NUCLEOTIDE SEQUENCE</scope>
</reference>
<organism evidence="1 2">
    <name type="scientific">Phaedon cochleariae</name>
    <name type="common">Mustard beetle</name>
    <dbReference type="NCBI Taxonomy" id="80249"/>
    <lineage>
        <taxon>Eukaryota</taxon>
        <taxon>Metazoa</taxon>
        <taxon>Ecdysozoa</taxon>
        <taxon>Arthropoda</taxon>
        <taxon>Hexapoda</taxon>
        <taxon>Insecta</taxon>
        <taxon>Pterygota</taxon>
        <taxon>Neoptera</taxon>
        <taxon>Endopterygota</taxon>
        <taxon>Coleoptera</taxon>
        <taxon>Polyphaga</taxon>
        <taxon>Cucujiformia</taxon>
        <taxon>Chrysomeloidea</taxon>
        <taxon>Chrysomelidae</taxon>
        <taxon>Chrysomelinae</taxon>
        <taxon>Chrysomelini</taxon>
        <taxon>Phaedon</taxon>
    </lineage>
</organism>
<evidence type="ECO:0000313" key="1">
    <source>
        <dbReference type="EMBL" id="CAG9815577.1"/>
    </source>
</evidence>
<reference evidence="1" key="1">
    <citation type="submission" date="2022-01" db="EMBL/GenBank/DDBJ databases">
        <authorList>
            <person name="King R."/>
        </authorList>
    </citation>
    <scope>NUCLEOTIDE SEQUENCE</scope>
</reference>
<proteinExistence type="predicted"/>
<dbReference type="EMBL" id="OU896718">
    <property type="protein sequence ID" value="CAG9815577.1"/>
    <property type="molecule type" value="Genomic_DNA"/>
</dbReference>
<accession>A0A9N9SAS9</accession>
<gene>
    <name evidence="1" type="ORF">PHAECO_LOCUS2910</name>
</gene>
<dbReference type="PANTHER" id="PTHR28532:SF1">
    <property type="entry name" value="ORAL CANCER OVEREXPRESSED 1"/>
    <property type="match status" value="1"/>
</dbReference>
<dbReference type="AlphaFoldDB" id="A0A9N9SAS9"/>
<dbReference type="InterPro" id="IPR052436">
    <property type="entry name" value="LTO1_adapter"/>
</dbReference>
<protein>
    <submittedName>
        <fullName evidence="1">Uncharacterized protein</fullName>
    </submittedName>
</protein>
<name>A0A9N9SAS9_PHACE</name>